<dbReference type="AlphaFoldDB" id="A0A0C3CT98"/>
<proteinExistence type="predicted"/>
<accession>A0A0C3CT98</accession>
<dbReference type="HOGENOM" id="CLU_002498_9_1_1"/>
<name>A0A0C3CT98_9AGAM</name>
<reference evidence="2" key="2">
    <citation type="submission" date="2015-01" db="EMBL/GenBank/DDBJ databases">
        <title>Evolutionary Origins and Diversification of the Mycorrhizal Mutualists.</title>
        <authorList>
            <consortium name="DOE Joint Genome Institute"/>
            <consortium name="Mycorrhizal Genomics Consortium"/>
            <person name="Kohler A."/>
            <person name="Kuo A."/>
            <person name="Nagy L.G."/>
            <person name="Floudas D."/>
            <person name="Copeland A."/>
            <person name="Barry K.W."/>
            <person name="Cichocki N."/>
            <person name="Veneault-Fourrey C."/>
            <person name="LaButti K."/>
            <person name="Lindquist E.A."/>
            <person name="Lipzen A."/>
            <person name="Lundell T."/>
            <person name="Morin E."/>
            <person name="Murat C."/>
            <person name="Riley R."/>
            <person name="Ohm R."/>
            <person name="Sun H."/>
            <person name="Tunlid A."/>
            <person name="Henrissat B."/>
            <person name="Grigoriev I.V."/>
            <person name="Hibbett D.S."/>
            <person name="Martin F."/>
        </authorList>
    </citation>
    <scope>NUCLEOTIDE SEQUENCE [LARGE SCALE GENOMIC DNA]</scope>
    <source>
        <strain evidence="2">Foug A</strain>
    </source>
</reference>
<evidence type="ECO:0000313" key="1">
    <source>
        <dbReference type="EMBL" id="KIM51805.1"/>
    </source>
</evidence>
<gene>
    <name evidence="1" type="ORF">SCLCIDRAFT_142493</name>
</gene>
<organism evidence="1 2">
    <name type="scientific">Scleroderma citrinum Foug A</name>
    <dbReference type="NCBI Taxonomy" id="1036808"/>
    <lineage>
        <taxon>Eukaryota</taxon>
        <taxon>Fungi</taxon>
        <taxon>Dikarya</taxon>
        <taxon>Basidiomycota</taxon>
        <taxon>Agaricomycotina</taxon>
        <taxon>Agaricomycetes</taxon>
        <taxon>Agaricomycetidae</taxon>
        <taxon>Boletales</taxon>
        <taxon>Sclerodermatineae</taxon>
        <taxon>Sclerodermataceae</taxon>
        <taxon>Scleroderma</taxon>
    </lineage>
</organism>
<dbReference type="InParanoid" id="A0A0C3CT98"/>
<dbReference type="Proteomes" id="UP000053989">
    <property type="component" value="Unassembled WGS sequence"/>
</dbReference>
<feature type="non-terminal residue" evidence="1">
    <location>
        <position position="1"/>
    </location>
</feature>
<dbReference type="OrthoDB" id="3267098at2759"/>
<reference evidence="1 2" key="1">
    <citation type="submission" date="2014-04" db="EMBL/GenBank/DDBJ databases">
        <authorList>
            <consortium name="DOE Joint Genome Institute"/>
            <person name="Kuo A."/>
            <person name="Kohler A."/>
            <person name="Nagy L.G."/>
            <person name="Floudas D."/>
            <person name="Copeland A."/>
            <person name="Barry K.W."/>
            <person name="Cichocki N."/>
            <person name="Veneault-Fourrey C."/>
            <person name="LaButti K."/>
            <person name="Lindquist E.A."/>
            <person name="Lipzen A."/>
            <person name="Lundell T."/>
            <person name="Morin E."/>
            <person name="Murat C."/>
            <person name="Sun H."/>
            <person name="Tunlid A."/>
            <person name="Henrissat B."/>
            <person name="Grigoriev I.V."/>
            <person name="Hibbett D.S."/>
            <person name="Martin F."/>
            <person name="Nordberg H.P."/>
            <person name="Cantor M.N."/>
            <person name="Hua S.X."/>
        </authorList>
    </citation>
    <scope>NUCLEOTIDE SEQUENCE [LARGE SCALE GENOMIC DNA]</scope>
    <source>
        <strain evidence="1 2">Foug A</strain>
    </source>
</reference>
<protein>
    <submittedName>
        <fullName evidence="1">Uncharacterized protein</fullName>
    </submittedName>
</protein>
<dbReference type="EMBL" id="KN822239">
    <property type="protein sequence ID" value="KIM51805.1"/>
    <property type="molecule type" value="Genomic_DNA"/>
</dbReference>
<dbReference type="STRING" id="1036808.A0A0C3CT98"/>
<evidence type="ECO:0000313" key="2">
    <source>
        <dbReference type="Proteomes" id="UP000053989"/>
    </source>
</evidence>
<sequence length="213" mass="24848">DYISRLKDHLLSRLYQYEYDGDKRQFSVVEHSHLHFIDNLNNVTKSKTFRVNYTSYDIHCQQDFMRPGHGCTIMVLLRKDRPGAHPFWYAQVLQAFLIPIIHTVPDALNHSQQIMEVLWVRWLGMEPGYRWGFKAACLPKVGFVPETDENAFGFLDPSFVICGCHLIPTFSEGQTDTLLRRAKSLARQPGETDDWCAFYVNMNVLSFYSLYPF</sequence>
<keyword evidence="2" id="KW-1185">Reference proteome</keyword>